<dbReference type="PANTHER" id="PTHR30472:SF64">
    <property type="entry name" value="IRON(3+)-HYDROXAMATE IMPORT SYSTEM PERMEASE PROTEIN FHUG"/>
    <property type="match status" value="1"/>
</dbReference>
<dbReference type="AlphaFoldDB" id="A0A927CTN1"/>
<reference evidence="9" key="1">
    <citation type="submission" date="2020-09" db="EMBL/GenBank/DDBJ databases">
        <title>Bacillus faecalis sp. nov., a moderately halophilic bacterium isolated from cow faeces.</title>
        <authorList>
            <person name="Jiang L."/>
            <person name="Lee J."/>
        </authorList>
    </citation>
    <scope>NUCLEOTIDE SEQUENCE</scope>
    <source>
        <strain evidence="9">AGMB 02131</strain>
    </source>
</reference>
<dbReference type="CDD" id="cd06550">
    <property type="entry name" value="TM_ABC_iron-siderophores_like"/>
    <property type="match status" value="1"/>
</dbReference>
<comment type="similarity">
    <text evidence="2">Belongs to the binding-protein-dependent transport system permease family. FecCD subfamily.</text>
</comment>
<dbReference type="Proteomes" id="UP000602076">
    <property type="component" value="Unassembled WGS sequence"/>
</dbReference>
<feature type="transmembrane region" description="Helical" evidence="8">
    <location>
        <begin position="91"/>
        <end position="111"/>
    </location>
</feature>
<feature type="transmembrane region" description="Helical" evidence="8">
    <location>
        <begin position="277"/>
        <end position="295"/>
    </location>
</feature>
<dbReference type="InterPro" id="IPR000522">
    <property type="entry name" value="ABC_transptr_permease_BtuC"/>
</dbReference>
<accession>A0A927CTN1</accession>
<evidence type="ECO:0000256" key="5">
    <source>
        <dbReference type="ARBA" id="ARBA00022692"/>
    </source>
</evidence>
<keyword evidence="7 8" id="KW-0472">Membrane</keyword>
<dbReference type="GO" id="GO:0033214">
    <property type="term" value="P:siderophore-iron import into cell"/>
    <property type="evidence" value="ECO:0007669"/>
    <property type="project" value="TreeGrafter"/>
</dbReference>
<dbReference type="Pfam" id="PF01032">
    <property type="entry name" value="FecCD"/>
    <property type="match status" value="1"/>
</dbReference>
<comment type="caution">
    <text evidence="9">The sequence shown here is derived from an EMBL/GenBank/DDBJ whole genome shotgun (WGS) entry which is preliminary data.</text>
</comment>
<feature type="transmembrane region" description="Helical" evidence="8">
    <location>
        <begin position="59"/>
        <end position="79"/>
    </location>
</feature>
<feature type="transmembrane region" description="Helical" evidence="8">
    <location>
        <begin position="147"/>
        <end position="167"/>
    </location>
</feature>
<name>A0A927CTN1_9BACI</name>
<feature type="transmembrane region" description="Helical" evidence="8">
    <location>
        <begin position="194"/>
        <end position="211"/>
    </location>
</feature>
<evidence type="ECO:0000313" key="9">
    <source>
        <dbReference type="EMBL" id="MBD3106999.1"/>
    </source>
</evidence>
<dbReference type="EMBL" id="JACXSI010000001">
    <property type="protein sequence ID" value="MBD3106999.1"/>
    <property type="molecule type" value="Genomic_DNA"/>
</dbReference>
<evidence type="ECO:0000256" key="4">
    <source>
        <dbReference type="ARBA" id="ARBA00022475"/>
    </source>
</evidence>
<evidence type="ECO:0000256" key="2">
    <source>
        <dbReference type="ARBA" id="ARBA00007935"/>
    </source>
</evidence>
<feature type="transmembrane region" description="Helical" evidence="8">
    <location>
        <begin position="117"/>
        <end position="140"/>
    </location>
</feature>
<dbReference type="GO" id="GO:0005886">
    <property type="term" value="C:plasma membrane"/>
    <property type="evidence" value="ECO:0007669"/>
    <property type="project" value="UniProtKB-SubCell"/>
</dbReference>
<evidence type="ECO:0000256" key="7">
    <source>
        <dbReference type="ARBA" id="ARBA00023136"/>
    </source>
</evidence>
<comment type="subcellular location">
    <subcellularLocation>
        <location evidence="1">Cell membrane</location>
        <topology evidence="1">Multi-pass membrane protein</topology>
    </subcellularLocation>
</comment>
<dbReference type="FunFam" id="1.10.3470.10:FF:000001">
    <property type="entry name" value="Vitamin B12 ABC transporter permease BtuC"/>
    <property type="match status" value="1"/>
</dbReference>
<keyword evidence="5 8" id="KW-0812">Transmembrane</keyword>
<keyword evidence="6 8" id="KW-1133">Transmembrane helix</keyword>
<feature type="transmembrane region" description="Helical" evidence="8">
    <location>
        <begin position="302"/>
        <end position="327"/>
    </location>
</feature>
<evidence type="ECO:0000256" key="8">
    <source>
        <dbReference type="SAM" id="Phobius"/>
    </source>
</evidence>
<sequence>MLLNKKFAVTFSALVILIVLASLLSLHFGVVSISPSEVFQTFIGNGSAKQELVLFQIRLPSIILAILIGAGMAISGAILQAITNNDLADPGILGINSGAGLAVVLYIAFFQQLGSNVYLLPMFAFVGALLTAVLIVALAWKGGFQSIRLVLVGIGVNAGLGALLIAFQLKMNPIDFMKAVVWLSGDLWATQWKYVWALLPWYIVLIPFALYKAKSLNVLTLGDSISTGLGINVAREKLILLVLAVAFAGLGVSCGGGIAFLGLIAPHIARRLVGAKHGLMLPVAAMLGAVILLLADTIGRNIVLPAEIPAGIVVSLISAPYFIYLLMRSK</sequence>
<keyword evidence="10" id="KW-1185">Reference proteome</keyword>
<gene>
    <name evidence="9" type="ORF">IEO70_01225</name>
</gene>
<proteinExistence type="inferred from homology"/>
<keyword evidence="3" id="KW-0813">Transport</keyword>
<dbReference type="GO" id="GO:0022857">
    <property type="term" value="F:transmembrane transporter activity"/>
    <property type="evidence" value="ECO:0007669"/>
    <property type="project" value="InterPro"/>
</dbReference>
<dbReference type="InterPro" id="IPR037294">
    <property type="entry name" value="ABC_BtuC-like"/>
</dbReference>
<dbReference type="SUPFAM" id="SSF81345">
    <property type="entry name" value="ABC transporter involved in vitamin B12 uptake, BtuC"/>
    <property type="match status" value="1"/>
</dbReference>
<protein>
    <submittedName>
        <fullName evidence="9">Iron ABC transporter permease</fullName>
    </submittedName>
</protein>
<evidence type="ECO:0000256" key="6">
    <source>
        <dbReference type="ARBA" id="ARBA00022989"/>
    </source>
</evidence>
<keyword evidence="4" id="KW-1003">Cell membrane</keyword>
<evidence type="ECO:0000313" key="10">
    <source>
        <dbReference type="Proteomes" id="UP000602076"/>
    </source>
</evidence>
<feature type="transmembrane region" description="Helical" evidence="8">
    <location>
        <begin position="238"/>
        <end position="265"/>
    </location>
</feature>
<evidence type="ECO:0000256" key="1">
    <source>
        <dbReference type="ARBA" id="ARBA00004651"/>
    </source>
</evidence>
<dbReference type="PANTHER" id="PTHR30472">
    <property type="entry name" value="FERRIC ENTEROBACTIN TRANSPORT SYSTEM PERMEASE PROTEIN"/>
    <property type="match status" value="1"/>
</dbReference>
<organism evidence="9 10">
    <name type="scientific">Peribacillus faecalis</name>
    <dbReference type="NCBI Taxonomy" id="2772559"/>
    <lineage>
        <taxon>Bacteria</taxon>
        <taxon>Bacillati</taxon>
        <taxon>Bacillota</taxon>
        <taxon>Bacilli</taxon>
        <taxon>Bacillales</taxon>
        <taxon>Bacillaceae</taxon>
        <taxon>Peribacillus</taxon>
    </lineage>
</organism>
<dbReference type="Gene3D" id="1.10.3470.10">
    <property type="entry name" value="ABC transporter involved in vitamin B12 uptake, BtuC"/>
    <property type="match status" value="1"/>
</dbReference>
<evidence type="ECO:0000256" key="3">
    <source>
        <dbReference type="ARBA" id="ARBA00022448"/>
    </source>
</evidence>